<evidence type="ECO:0000313" key="2">
    <source>
        <dbReference type="EMBL" id="NAZ15940.1"/>
    </source>
</evidence>
<gene>
    <name evidence="2" type="ORF">GT020_07645</name>
</gene>
<feature type="domain" description="KANL3/Tex30 alpha/beta hydrolase-like" evidence="1">
    <location>
        <begin position="25"/>
        <end position="216"/>
    </location>
</feature>
<dbReference type="InterPro" id="IPR046879">
    <property type="entry name" value="KANL3/Tex30_Abhydrolase"/>
</dbReference>
<evidence type="ECO:0000259" key="1">
    <source>
        <dbReference type="Pfam" id="PF20408"/>
    </source>
</evidence>
<dbReference type="PANTHER" id="PTHR13136">
    <property type="entry name" value="TESTIS DEVELOPMENT PROTEIN PRTD"/>
    <property type="match status" value="1"/>
</dbReference>
<comment type="caution">
    <text evidence="2">The sequence shown here is derived from an EMBL/GenBank/DDBJ whole genome shotgun (WGS) entry which is preliminary data.</text>
</comment>
<dbReference type="Proteomes" id="UP000477543">
    <property type="component" value="Unassembled WGS sequence"/>
</dbReference>
<dbReference type="Pfam" id="PF20408">
    <property type="entry name" value="Abhydrolase_11"/>
    <property type="match status" value="1"/>
</dbReference>
<dbReference type="EMBL" id="WYDN01000005">
    <property type="protein sequence ID" value="NAZ15940.1"/>
    <property type="molecule type" value="Genomic_DNA"/>
</dbReference>
<dbReference type="SUPFAM" id="SSF53474">
    <property type="entry name" value="alpha/beta-Hydrolases"/>
    <property type="match status" value="1"/>
</dbReference>
<evidence type="ECO:0000313" key="3">
    <source>
        <dbReference type="Proteomes" id="UP000477543"/>
    </source>
</evidence>
<dbReference type="InterPro" id="IPR026555">
    <property type="entry name" value="NSL3/Tex30"/>
</dbReference>
<keyword evidence="2" id="KW-0378">Hydrolase</keyword>
<organism evidence="2 3">
    <name type="scientific">Glutamicibacter soli</name>
    <dbReference type="NCBI Taxonomy" id="453836"/>
    <lineage>
        <taxon>Bacteria</taxon>
        <taxon>Bacillati</taxon>
        <taxon>Actinomycetota</taxon>
        <taxon>Actinomycetes</taxon>
        <taxon>Micrococcales</taxon>
        <taxon>Micrococcaceae</taxon>
        <taxon>Glutamicibacter</taxon>
    </lineage>
</organism>
<dbReference type="PANTHER" id="PTHR13136:SF11">
    <property type="entry name" value="TESTIS-EXPRESSED PROTEIN 30"/>
    <property type="match status" value="1"/>
</dbReference>
<dbReference type="RefSeq" id="WP_161448491.1">
    <property type="nucleotide sequence ID" value="NZ_WYDN01000005.1"/>
</dbReference>
<dbReference type="InterPro" id="IPR029058">
    <property type="entry name" value="AB_hydrolase_fold"/>
</dbReference>
<proteinExistence type="predicted"/>
<reference evidence="2 3" key="1">
    <citation type="submission" date="2020-01" db="EMBL/GenBank/DDBJ databases">
        <title>Glutamicibacter soli M275.</title>
        <authorList>
            <person name="Meng X."/>
        </authorList>
    </citation>
    <scope>NUCLEOTIDE SEQUENCE [LARGE SCALE GENOMIC DNA]</scope>
    <source>
        <strain evidence="2 3">M275</strain>
    </source>
</reference>
<protein>
    <submittedName>
        <fullName evidence="2">Dienelactone hydrolase</fullName>
    </submittedName>
</protein>
<dbReference type="AlphaFoldDB" id="A0A6L9G6C1"/>
<sequence length="223" mass="23957">MSLEISIPVESGEVSALLDTADDPTALLVVAHGSGAGKDHPFMAGYAQAVAALGISVLRFNFPYMDAGKKFPDKAPTAVSVWNHVRDWSAENLAGDLPIFAAGKSFGGRMASVAVSEGMDTAGLVFLGYPLHAPKKEEKLRDEHLYPLQVPMLFLEGTRDPFANPQIMADVASRLNNRTELVWFEGGDHSFKVARSGRTPEQDGSGLAQATARFIESALGRRD</sequence>
<dbReference type="Gene3D" id="3.40.50.1820">
    <property type="entry name" value="alpha/beta hydrolase"/>
    <property type="match status" value="1"/>
</dbReference>
<dbReference type="GO" id="GO:0016787">
    <property type="term" value="F:hydrolase activity"/>
    <property type="evidence" value="ECO:0007669"/>
    <property type="project" value="UniProtKB-KW"/>
</dbReference>
<name>A0A6L9G6C1_9MICC</name>
<accession>A0A6L9G6C1</accession>